<evidence type="ECO:0000259" key="1">
    <source>
        <dbReference type="Pfam" id="PF18029"/>
    </source>
</evidence>
<proteinExistence type="predicted"/>
<accession>A0A6J6VSQ8</accession>
<dbReference type="PANTHER" id="PTHR35908:SF1">
    <property type="entry name" value="CONSERVED PROTEIN"/>
    <property type="match status" value="1"/>
</dbReference>
<name>A0A6J6VSQ8_9ZZZZ</name>
<sequence>MSIAHHIYTAVDCAHPASLARFYAAVTGWVVGELDDTEEKVEWVDLFSNGQRMMAFQKVSNYVAPTWPEGPVPQQLHFDFHVKDLDIGEEKVLAIGAIKHQVQPGNMFRVYLDPEGHPFCLVQNPQ</sequence>
<dbReference type="Gene3D" id="3.10.180.10">
    <property type="entry name" value="2,3-Dihydroxybiphenyl 1,2-Dioxygenase, domain 1"/>
    <property type="match status" value="1"/>
</dbReference>
<dbReference type="AlphaFoldDB" id="A0A6J6VSQ8"/>
<dbReference type="InterPro" id="IPR041581">
    <property type="entry name" value="Glyoxalase_6"/>
</dbReference>
<dbReference type="InterPro" id="IPR029068">
    <property type="entry name" value="Glyas_Bleomycin-R_OHBP_Dase"/>
</dbReference>
<evidence type="ECO:0000313" key="2">
    <source>
        <dbReference type="EMBL" id="CAB4774023.1"/>
    </source>
</evidence>
<dbReference type="EMBL" id="CAEZZT010000021">
    <property type="protein sequence ID" value="CAB4774023.1"/>
    <property type="molecule type" value="Genomic_DNA"/>
</dbReference>
<dbReference type="PANTHER" id="PTHR35908">
    <property type="entry name" value="HYPOTHETICAL FUSION PROTEIN"/>
    <property type="match status" value="1"/>
</dbReference>
<dbReference type="SUPFAM" id="SSF54593">
    <property type="entry name" value="Glyoxalase/Bleomycin resistance protein/Dihydroxybiphenyl dioxygenase"/>
    <property type="match status" value="1"/>
</dbReference>
<organism evidence="2">
    <name type="scientific">freshwater metagenome</name>
    <dbReference type="NCBI Taxonomy" id="449393"/>
    <lineage>
        <taxon>unclassified sequences</taxon>
        <taxon>metagenomes</taxon>
        <taxon>ecological metagenomes</taxon>
    </lineage>
</organism>
<dbReference type="Pfam" id="PF18029">
    <property type="entry name" value="Glyoxalase_6"/>
    <property type="match status" value="1"/>
</dbReference>
<protein>
    <submittedName>
        <fullName evidence="2">Unannotated protein</fullName>
    </submittedName>
</protein>
<gene>
    <name evidence="2" type="ORF">UFOPK2918_00455</name>
</gene>
<feature type="domain" description="Glyoxalase-like" evidence="1">
    <location>
        <begin position="10"/>
        <end position="122"/>
    </location>
</feature>
<reference evidence="2" key="1">
    <citation type="submission" date="2020-05" db="EMBL/GenBank/DDBJ databases">
        <authorList>
            <person name="Chiriac C."/>
            <person name="Salcher M."/>
            <person name="Ghai R."/>
            <person name="Kavagutti S V."/>
        </authorList>
    </citation>
    <scope>NUCLEOTIDE SEQUENCE</scope>
</reference>